<dbReference type="PANTHER" id="PTHR30352">
    <property type="entry name" value="PYRUVATE FORMATE-LYASE-ACTIVATING ENZYME"/>
    <property type="match status" value="1"/>
</dbReference>
<keyword evidence="8" id="KW-0411">Iron-sulfur</keyword>
<dbReference type="InterPro" id="IPR040074">
    <property type="entry name" value="BssD/PflA/YjjW"/>
</dbReference>
<dbReference type="Pfam" id="PF13353">
    <property type="entry name" value="Fer4_12"/>
    <property type="match status" value="1"/>
</dbReference>
<dbReference type="PIRSF" id="PIRSF000371">
    <property type="entry name" value="PFL_act_enz"/>
    <property type="match status" value="1"/>
</dbReference>
<evidence type="ECO:0000256" key="2">
    <source>
        <dbReference type="ARBA" id="ARBA00009777"/>
    </source>
</evidence>
<evidence type="ECO:0000256" key="7">
    <source>
        <dbReference type="ARBA" id="ARBA00023004"/>
    </source>
</evidence>
<dbReference type="SUPFAM" id="SSF102114">
    <property type="entry name" value="Radical SAM enzymes"/>
    <property type="match status" value="1"/>
</dbReference>
<dbReference type="InterPro" id="IPR001989">
    <property type="entry name" value="Radical_activat_CS"/>
</dbReference>
<dbReference type="Gene3D" id="3.20.20.70">
    <property type="entry name" value="Aldolase class I"/>
    <property type="match status" value="1"/>
</dbReference>
<feature type="domain" description="Radical SAM core" evidence="9">
    <location>
        <begin position="17"/>
        <end position="296"/>
    </location>
</feature>
<dbReference type="InterPro" id="IPR012839">
    <property type="entry name" value="Organic_radical_activase"/>
</dbReference>
<evidence type="ECO:0000256" key="4">
    <source>
        <dbReference type="ARBA" id="ARBA00022691"/>
    </source>
</evidence>
<sequence>MKMSASLFFDIQRFSTHDGEGIRTVLFLKGCPLSCVWCQNPESRSRNFDLMYDAAFCIDGCTLCQDCCSAITRDGPADLLIDHQQIDAFDINNLKTCCPAKALRVMGEPVDIHAICEQLKRDKPFYKTSGGGVTFSGGEPLIHSDCVNTIAQKMQEENIDVAIETTLHVSWRKIEKNIPVINQWLVDLKHMDDNKFKRWTGGTLSLVKNNLIKLAGQVKDLIIRVPVIPDFNDTVEELALITDFSVTLPNCKVIHFLPYHTLGIQKYKMLGLRYQGKDKSLDNPGLLQKACEYAEHHPLKPLQTSVRG</sequence>
<evidence type="ECO:0000256" key="6">
    <source>
        <dbReference type="ARBA" id="ARBA00023002"/>
    </source>
</evidence>
<evidence type="ECO:0000256" key="1">
    <source>
        <dbReference type="ARBA" id="ARBA00001966"/>
    </source>
</evidence>
<proteinExistence type="inferred from homology"/>
<dbReference type="InterPro" id="IPR007197">
    <property type="entry name" value="rSAM"/>
</dbReference>
<dbReference type="PROSITE" id="PS01087">
    <property type="entry name" value="RADICAL_ACTIVATING"/>
    <property type="match status" value="1"/>
</dbReference>
<evidence type="ECO:0000313" key="10">
    <source>
        <dbReference type="EMBL" id="MBU2711005.1"/>
    </source>
</evidence>
<dbReference type="PANTHER" id="PTHR30352:SF14">
    <property type="entry name" value="PYRUVATE FORMATE-LYASE 3-ACTIVATING ENZYME-RELATED"/>
    <property type="match status" value="1"/>
</dbReference>
<evidence type="ECO:0000313" key="11">
    <source>
        <dbReference type="Proteomes" id="UP000690515"/>
    </source>
</evidence>
<dbReference type="PROSITE" id="PS51918">
    <property type="entry name" value="RADICAL_SAM"/>
    <property type="match status" value="1"/>
</dbReference>
<keyword evidence="4" id="KW-0949">S-adenosyl-L-methionine</keyword>
<evidence type="ECO:0000256" key="3">
    <source>
        <dbReference type="ARBA" id="ARBA00022485"/>
    </source>
</evidence>
<dbReference type="SFLD" id="SFLDS00029">
    <property type="entry name" value="Radical_SAM"/>
    <property type="match status" value="1"/>
</dbReference>
<keyword evidence="3" id="KW-0004">4Fe-4S</keyword>
<evidence type="ECO:0000259" key="9">
    <source>
        <dbReference type="PROSITE" id="PS51918"/>
    </source>
</evidence>
<reference evidence="10 11" key="1">
    <citation type="submission" date="2021-04" db="EMBL/GenBank/DDBJ databases">
        <authorList>
            <person name="Pira H."/>
            <person name="Risdian C."/>
            <person name="Wink J."/>
        </authorList>
    </citation>
    <scope>NUCLEOTIDE SEQUENCE [LARGE SCALE GENOMIC DNA]</scope>
    <source>
        <strain evidence="10 11">WH53</strain>
    </source>
</reference>
<evidence type="ECO:0000256" key="5">
    <source>
        <dbReference type="ARBA" id="ARBA00022723"/>
    </source>
</evidence>
<name>A0ABS5ZAF0_9GAMM</name>
<dbReference type="SFLD" id="SFLDG01066">
    <property type="entry name" value="organic_radical-activating_enz"/>
    <property type="match status" value="1"/>
</dbReference>
<keyword evidence="11" id="KW-1185">Reference proteome</keyword>
<dbReference type="InterPro" id="IPR013785">
    <property type="entry name" value="Aldolase_TIM"/>
</dbReference>
<comment type="cofactor">
    <cofactor evidence="1">
        <name>[4Fe-4S] cluster</name>
        <dbReference type="ChEBI" id="CHEBI:49883"/>
    </cofactor>
</comment>
<evidence type="ECO:0000256" key="8">
    <source>
        <dbReference type="ARBA" id="ARBA00023014"/>
    </source>
</evidence>
<dbReference type="InterPro" id="IPR058240">
    <property type="entry name" value="rSAM_sf"/>
</dbReference>
<dbReference type="NCBIfam" id="TIGR02494">
    <property type="entry name" value="PFLE_PFLC"/>
    <property type="match status" value="1"/>
</dbReference>
<dbReference type="InterPro" id="IPR034457">
    <property type="entry name" value="Organic_radical-activating"/>
</dbReference>
<organism evidence="10 11">
    <name type="scientific">Zooshikella harenae</name>
    <dbReference type="NCBI Taxonomy" id="2827238"/>
    <lineage>
        <taxon>Bacteria</taxon>
        <taxon>Pseudomonadati</taxon>
        <taxon>Pseudomonadota</taxon>
        <taxon>Gammaproteobacteria</taxon>
        <taxon>Oceanospirillales</taxon>
        <taxon>Zooshikellaceae</taxon>
        <taxon>Zooshikella</taxon>
    </lineage>
</organism>
<gene>
    <name evidence="10" type="ORF">KCG35_08035</name>
</gene>
<comment type="similarity">
    <text evidence="2">Belongs to the organic radical-activating enzymes family.</text>
</comment>
<keyword evidence="5" id="KW-0479">Metal-binding</keyword>
<protein>
    <submittedName>
        <fullName evidence="10">Glycyl-radical enzyme activating protein</fullName>
    </submittedName>
</protein>
<accession>A0ABS5ZAF0</accession>
<dbReference type="SFLD" id="SFLDG01118">
    <property type="entry name" value="activating_enzymes__group_2"/>
    <property type="match status" value="1"/>
</dbReference>
<comment type="caution">
    <text evidence="10">The sequence shown here is derived from an EMBL/GenBank/DDBJ whole genome shotgun (WGS) entry which is preliminary data.</text>
</comment>
<dbReference type="EMBL" id="JAGSOY010000013">
    <property type="protein sequence ID" value="MBU2711005.1"/>
    <property type="molecule type" value="Genomic_DNA"/>
</dbReference>
<keyword evidence="6" id="KW-0560">Oxidoreductase</keyword>
<dbReference type="Proteomes" id="UP000690515">
    <property type="component" value="Unassembled WGS sequence"/>
</dbReference>
<keyword evidence="7" id="KW-0408">Iron</keyword>
<dbReference type="RefSeq" id="WP_215819168.1">
    <property type="nucleotide sequence ID" value="NZ_JAGSOY010000013.1"/>
</dbReference>